<proteinExistence type="predicted"/>
<name>A0ABS9MM86_9FIRM</name>
<dbReference type="PANTHER" id="PTHR43434">
    <property type="entry name" value="PHOSPHOGLYCOLATE PHOSPHATASE"/>
    <property type="match status" value="1"/>
</dbReference>
<dbReference type="Pfam" id="PF13419">
    <property type="entry name" value="HAD_2"/>
    <property type="match status" value="1"/>
</dbReference>
<dbReference type="InterPro" id="IPR041492">
    <property type="entry name" value="HAD_2"/>
</dbReference>
<dbReference type="InterPro" id="IPR023214">
    <property type="entry name" value="HAD_sf"/>
</dbReference>
<sequence>MKCNYKIVLFDLDGTLCESGEGILNSAKYAIREMGFPVPPPEVMRKFIGPPMGQSMRNFCGMSQEQAEKAVALYRQRYNRIGWRENRLYPGIEALLKDLKASGAKLSTASSKPKPILEHIVQAYDIRTYFDALVAAGPDGFHSSKPEMIAQAIQECGGAEKREVVMIGDTHFDADGAAEAGVDFLAAAYGYGTKEELAEAGAVWFADSVDALRPYLFSNEN</sequence>
<dbReference type="Gene3D" id="3.40.50.1000">
    <property type="entry name" value="HAD superfamily/HAD-like"/>
    <property type="match status" value="1"/>
</dbReference>
<dbReference type="Gene3D" id="1.10.150.240">
    <property type="entry name" value="Putative phosphatase, domain 2"/>
    <property type="match status" value="1"/>
</dbReference>
<dbReference type="RefSeq" id="WP_237967198.1">
    <property type="nucleotide sequence ID" value="NZ_JAKNHQ010000030.1"/>
</dbReference>
<dbReference type="SUPFAM" id="SSF56784">
    <property type="entry name" value="HAD-like"/>
    <property type="match status" value="1"/>
</dbReference>
<dbReference type="InterPro" id="IPR050155">
    <property type="entry name" value="HAD-like_hydrolase_sf"/>
</dbReference>
<protein>
    <submittedName>
        <fullName evidence="1">HAD hydrolase-like protein</fullName>
    </submittedName>
</protein>
<evidence type="ECO:0000313" key="1">
    <source>
        <dbReference type="EMBL" id="MCG4611934.1"/>
    </source>
</evidence>
<comment type="caution">
    <text evidence="1">The sequence shown here is derived from an EMBL/GenBank/DDBJ whole genome shotgun (WGS) entry which is preliminary data.</text>
</comment>
<dbReference type="PANTHER" id="PTHR43434:SF20">
    <property type="entry name" value="5'-NUCLEOTIDASE"/>
    <property type="match status" value="1"/>
</dbReference>
<organism evidence="1 2">
    <name type="scientific">Anaeromassilibacillus senegalensis</name>
    <dbReference type="NCBI Taxonomy" id="1673717"/>
    <lineage>
        <taxon>Bacteria</taxon>
        <taxon>Bacillati</taxon>
        <taxon>Bacillota</taxon>
        <taxon>Clostridia</taxon>
        <taxon>Eubacteriales</taxon>
        <taxon>Acutalibacteraceae</taxon>
        <taxon>Anaeromassilibacillus</taxon>
    </lineage>
</organism>
<evidence type="ECO:0000313" key="2">
    <source>
        <dbReference type="Proteomes" id="UP001298681"/>
    </source>
</evidence>
<dbReference type="InterPro" id="IPR023198">
    <property type="entry name" value="PGP-like_dom2"/>
</dbReference>
<keyword evidence="2" id="KW-1185">Reference proteome</keyword>
<dbReference type="InterPro" id="IPR036412">
    <property type="entry name" value="HAD-like_sf"/>
</dbReference>
<gene>
    <name evidence="1" type="ORF">L0P57_13475</name>
</gene>
<reference evidence="1 2" key="1">
    <citation type="submission" date="2022-01" db="EMBL/GenBank/DDBJ databases">
        <title>Collection of gut derived symbiotic bacterial strains cultured from healthy donors.</title>
        <authorList>
            <person name="Lin H."/>
            <person name="Kohout C."/>
            <person name="Waligurski E."/>
            <person name="Pamer E.G."/>
        </authorList>
    </citation>
    <scope>NUCLEOTIDE SEQUENCE [LARGE SCALE GENOMIC DNA]</scope>
    <source>
        <strain evidence="1 2">DFI.7.58</strain>
    </source>
</reference>
<accession>A0ABS9MM86</accession>
<dbReference type="EMBL" id="JAKNHQ010000030">
    <property type="protein sequence ID" value="MCG4611934.1"/>
    <property type="molecule type" value="Genomic_DNA"/>
</dbReference>
<dbReference type="Proteomes" id="UP001298681">
    <property type="component" value="Unassembled WGS sequence"/>
</dbReference>